<keyword evidence="8" id="KW-0408">Iron</keyword>
<gene>
    <name evidence="19" type="ORF">OCL97_10240</name>
</gene>
<feature type="domain" description="TonB-dependent receptor plug" evidence="18">
    <location>
        <begin position="63"/>
        <end position="159"/>
    </location>
</feature>
<dbReference type="Proteomes" id="UP001598130">
    <property type="component" value="Unassembled WGS sequence"/>
</dbReference>
<keyword evidence="13 14" id="KW-0998">Cell outer membrane</keyword>
<evidence type="ECO:0000256" key="11">
    <source>
        <dbReference type="ARBA" id="ARBA00023136"/>
    </source>
</evidence>
<keyword evidence="11 14" id="KW-0472">Membrane</keyword>
<dbReference type="InterPro" id="IPR010105">
    <property type="entry name" value="TonB_sidphr_rcpt"/>
</dbReference>
<feature type="signal peptide" evidence="16">
    <location>
        <begin position="1"/>
        <end position="26"/>
    </location>
</feature>
<protein>
    <submittedName>
        <fullName evidence="19">TonB-dependent siderophore receptor</fullName>
    </submittedName>
</protein>
<dbReference type="PROSITE" id="PS51257">
    <property type="entry name" value="PROKAR_LIPOPROTEIN"/>
    <property type="match status" value="1"/>
</dbReference>
<proteinExistence type="inferred from homology"/>
<evidence type="ECO:0000256" key="6">
    <source>
        <dbReference type="ARBA" id="ARBA00022692"/>
    </source>
</evidence>
<evidence type="ECO:0000256" key="2">
    <source>
        <dbReference type="ARBA" id="ARBA00009810"/>
    </source>
</evidence>
<comment type="caution">
    <text evidence="19">The sequence shown here is derived from an EMBL/GenBank/DDBJ whole genome shotgun (WGS) entry which is preliminary data.</text>
</comment>
<dbReference type="InterPro" id="IPR039426">
    <property type="entry name" value="TonB-dep_rcpt-like"/>
</dbReference>
<evidence type="ECO:0000256" key="14">
    <source>
        <dbReference type="PROSITE-ProRule" id="PRU01360"/>
    </source>
</evidence>
<keyword evidence="20" id="KW-1185">Reference proteome</keyword>
<dbReference type="InterPro" id="IPR036942">
    <property type="entry name" value="Beta-barrel_TonB_sf"/>
</dbReference>
<keyword evidence="12 19" id="KW-0675">Receptor</keyword>
<name>A0ABW6CMN2_9CAUL</name>
<keyword evidence="9" id="KW-0406">Ion transport</keyword>
<dbReference type="InterPro" id="IPR037066">
    <property type="entry name" value="Plug_dom_sf"/>
</dbReference>
<evidence type="ECO:0000313" key="20">
    <source>
        <dbReference type="Proteomes" id="UP001598130"/>
    </source>
</evidence>
<keyword evidence="5" id="KW-0410">Iron transport</keyword>
<evidence type="ECO:0000256" key="3">
    <source>
        <dbReference type="ARBA" id="ARBA00022448"/>
    </source>
</evidence>
<sequence length="713" mass="77801">MNVRLNATAIALAPLILAACASAASASETATAQELSGVTVTGPKDETYRAERISTATRTDTPLLNVPQAVTVVTDELIRDQSMRSMADVMRYVPGVSMGQGEGHRDAPTLRGNSTTADFFVDGVRDDVQYFRDLYNVERIEVLKGPNAMIFGRGGGGGVINRVIKKADWSDTSGLTAEVGSWNHRRLTVDAARPVSDAFAVRLVGAYERSDSYRDFANVQRWGVTPSIAWRNGDDLTVSLSYEHFEDDRTTDRGVPSFAGGPSPARRSAFFGDPERSYATTKVDLLNLAGEYKLSDSLMIRNRTVFGEYDKFYANIFPSGAAVVGATGAPATYPLQAYLNFSPRENLFNQTDIVWTTQVGGMRHTILAGAEFGRQKSENLRRTGRFNTVTGPMTLSGVSFTSPTVRGLPISFSTTGSDADNRIEATVAAGYVQDQIDLTQQLQLVAGLRFDSFDVDFFDERASTIGRRDFTRQDGLWSPRLGLVFKPVEPVSLYASYSVSSLPSSGDQFSSLSATTETLKPEKFENLEVGIKWQATPGLVFTAALYRLDRENTTAPDPSRPGQVVLTGAQRSKGFEAGLAGRVIRRWEISSGYAWQDAKITSTTSAAPAGREVPLVPEHTFSLWNKYELTPMFSVGLGVVHQTKMYASISNTVTLPGFTRVDAAVYAQLTDKVRAQVNLENAFDKRYFPTSHGDNNILPGSSRAVRVSLSTTF</sequence>
<dbReference type="PANTHER" id="PTHR32552:SF68">
    <property type="entry name" value="FERRICHROME OUTER MEMBRANE TRANSPORTER_PHAGE RECEPTOR"/>
    <property type="match status" value="1"/>
</dbReference>
<evidence type="ECO:0000256" key="4">
    <source>
        <dbReference type="ARBA" id="ARBA00022452"/>
    </source>
</evidence>
<dbReference type="Gene3D" id="2.170.130.10">
    <property type="entry name" value="TonB-dependent receptor, plug domain"/>
    <property type="match status" value="1"/>
</dbReference>
<evidence type="ECO:0000256" key="12">
    <source>
        <dbReference type="ARBA" id="ARBA00023170"/>
    </source>
</evidence>
<evidence type="ECO:0000256" key="10">
    <source>
        <dbReference type="ARBA" id="ARBA00023077"/>
    </source>
</evidence>
<dbReference type="InterPro" id="IPR000531">
    <property type="entry name" value="Beta-barrel_TonB"/>
</dbReference>
<dbReference type="PANTHER" id="PTHR32552">
    <property type="entry name" value="FERRICHROME IRON RECEPTOR-RELATED"/>
    <property type="match status" value="1"/>
</dbReference>
<keyword evidence="7 16" id="KW-0732">Signal</keyword>
<comment type="similarity">
    <text evidence="2 14 15">Belongs to the TonB-dependent receptor family.</text>
</comment>
<keyword evidence="10 15" id="KW-0798">TonB box</keyword>
<dbReference type="SUPFAM" id="SSF56935">
    <property type="entry name" value="Porins"/>
    <property type="match status" value="1"/>
</dbReference>
<evidence type="ECO:0000256" key="5">
    <source>
        <dbReference type="ARBA" id="ARBA00022496"/>
    </source>
</evidence>
<comment type="subcellular location">
    <subcellularLocation>
        <location evidence="1 14">Cell outer membrane</location>
        <topology evidence="1 14">Multi-pass membrane protein</topology>
    </subcellularLocation>
</comment>
<dbReference type="RefSeq" id="WP_377369885.1">
    <property type="nucleotide sequence ID" value="NZ_JAOTJD010000017.1"/>
</dbReference>
<evidence type="ECO:0000256" key="9">
    <source>
        <dbReference type="ARBA" id="ARBA00023065"/>
    </source>
</evidence>
<evidence type="ECO:0000259" key="18">
    <source>
        <dbReference type="Pfam" id="PF07715"/>
    </source>
</evidence>
<evidence type="ECO:0000256" key="1">
    <source>
        <dbReference type="ARBA" id="ARBA00004571"/>
    </source>
</evidence>
<accession>A0ABW6CMN2</accession>
<reference evidence="19 20" key="1">
    <citation type="submission" date="2022-09" db="EMBL/GenBank/DDBJ databases">
        <title>New species of Phenylobacterium.</title>
        <authorList>
            <person name="Mieszkin S."/>
        </authorList>
    </citation>
    <scope>NUCLEOTIDE SEQUENCE [LARGE SCALE GENOMIC DNA]</scope>
    <source>
        <strain evidence="19 20">HK31-G</strain>
    </source>
</reference>
<keyword evidence="3 14" id="KW-0813">Transport</keyword>
<dbReference type="CDD" id="cd01347">
    <property type="entry name" value="ligand_gated_channel"/>
    <property type="match status" value="1"/>
</dbReference>
<evidence type="ECO:0000256" key="13">
    <source>
        <dbReference type="ARBA" id="ARBA00023237"/>
    </source>
</evidence>
<dbReference type="PROSITE" id="PS52016">
    <property type="entry name" value="TONB_DEPENDENT_REC_3"/>
    <property type="match status" value="1"/>
</dbReference>
<organism evidence="19 20">
    <name type="scientific">Phenylobacterium ferrooxidans</name>
    <dbReference type="NCBI Taxonomy" id="2982689"/>
    <lineage>
        <taxon>Bacteria</taxon>
        <taxon>Pseudomonadati</taxon>
        <taxon>Pseudomonadota</taxon>
        <taxon>Alphaproteobacteria</taxon>
        <taxon>Caulobacterales</taxon>
        <taxon>Caulobacteraceae</taxon>
        <taxon>Phenylobacterium</taxon>
    </lineage>
</organism>
<evidence type="ECO:0000259" key="17">
    <source>
        <dbReference type="Pfam" id="PF00593"/>
    </source>
</evidence>
<feature type="domain" description="TonB-dependent receptor-like beta-barrel" evidence="17">
    <location>
        <begin position="230"/>
        <end position="681"/>
    </location>
</feature>
<dbReference type="Pfam" id="PF07715">
    <property type="entry name" value="Plug"/>
    <property type="match status" value="1"/>
</dbReference>
<dbReference type="EMBL" id="JAOTJD010000017">
    <property type="protein sequence ID" value="MFD3264338.1"/>
    <property type="molecule type" value="Genomic_DNA"/>
</dbReference>
<dbReference type="NCBIfam" id="TIGR01783">
    <property type="entry name" value="TonB-siderophor"/>
    <property type="match status" value="1"/>
</dbReference>
<evidence type="ECO:0000256" key="15">
    <source>
        <dbReference type="RuleBase" id="RU003357"/>
    </source>
</evidence>
<keyword evidence="6 14" id="KW-0812">Transmembrane</keyword>
<evidence type="ECO:0000313" key="19">
    <source>
        <dbReference type="EMBL" id="MFD3264338.1"/>
    </source>
</evidence>
<keyword evidence="4 14" id="KW-1134">Transmembrane beta strand</keyword>
<dbReference type="Pfam" id="PF00593">
    <property type="entry name" value="TonB_dep_Rec_b-barrel"/>
    <property type="match status" value="1"/>
</dbReference>
<evidence type="ECO:0000256" key="7">
    <source>
        <dbReference type="ARBA" id="ARBA00022729"/>
    </source>
</evidence>
<feature type="chain" id="PRO_5045380237" evidence="16">
    <location>
        <begin position="27"/>
        <end position="713"/>
    </location>
</feature>
<evidence type="ECO:0000256" key="8">
    <source>
        <dbReference type="ARBA" id="ARBA00023004"/>
    </source>
</evidence>
<evidence type="ECO:0000256" key="16">
    <source>
        <dbReference type="SAM" id="SignalP"/>
    </source>
</evidence>
<dbReference type="Gene3D" id="2.40.170.20">
    <property type="entry name" value="TonB-dependent receptor, beta-barrel domain"/>
    <property type="match status" value="1"/>
</dbReference>
<dbReference type="InterPro" id="IPR012910">
    <property type="entry name" value="Plug_dom"/>
</dbReference>